<accession>A0A369IL30</accession>
<gene>
    <name evidence="3" type="ORF">DVG78_01125</name>
</gene>
<evidence type="ECO:0000313" key="3">
    <source>
        <dbReference type="EMBL" id="RDB08073.1"/>
    </source>
</evidence>
<evidence type="ECO:0000256" key="1">
    <source>
        <dbReference type="SAM" id="SignalP"/>
    </source>
</evidence>
<dbReference type="SUPFAM" id="SSF56436">
    <property type="entry name" value="C-type lectin-like"/>
    <property type="match status" value="1"/>
</dbReference>
<reference evidence="3 4" key="1">
    <citation type="submission" date="2018-07" db="EMBL/GenBank/DDBJ databases">
        <title>Genome analysis of Runella aurantiaca.</title>
        <authorList>
            <person name="Yang X."/>
        </authorList>
    </citation>
    <scope>NUCLEOTIDE SEQUENCE [LARGE SCALE GENOMIC DNA]</scope>
    <source>
        <strain evidence="3 4">YX9</strain>
    </source>
</reference>
<evidence type="ECO:0000313" key="4">
    <source>
        <dbReference type="Proteomes" id="UP000253141"/>
    </source>
</evidence>
<feature type="domain" description="Sulfatase-modifying factor enzyme-like" evidence="2">
    <location>
        <begin position="697"/>
        <end position="912"/>
    </location>
</feature>
<dbReference type="PANTHER" id="PTHR23150:SF19">
    <property type="entry name" value="FORMYLGLYCINE-GENERATING ENZYME"/>
    <property type="match status" value="1"/>
</dbReference>
<dbReference type="Proteomes" id="UP000253141">
    <property type="component" value="Unassembled WGS sequence"/>
</dbReference>
<keyword evidence="1" id="KW-0732">Signal</keyword>
<feature type="chain" id="PRO_5016967514" evidence="1">
    <location>
        <begin position="17"/>
        <end position="913"/>
    </location>
</feature>
<feature type="signal peptide" evidence="1">
    <location>
        <begin position="1"/>
        <end position="16"/>
    </location>
</feature>
<dbReference type="PANTHER" id="PTHR23150">
    <property type="entry name" value="SULFATASE MODIFYING FACTOR 1, 2"/>
    <property type="match status" value="1"/>
</dbReference>
<dbReference type="InterPro" id="IPR016187">
    <property type="entry name" value="CTDL_fold"/>
</dbReference>
<dbReference type="GO" id="GO:0120147">
    <property type="term" value="F:formylglycine-generating oxidase activity"/>
    <property type="evidence" value="ECO:0007669"/>
    <property type="project" value="TreeGrafter"/>
</dbReference>
<comment type="caution">
    <text evidence="3">The sequence shown here is derived from an EMBL/GenBank/DDBJ whole genome shotgun (WGS) entry which is preliminary data.</text>
</comment>
<dbReference type="EMBL" id="QPIW01000001">
    <property type="protein sequence ID" value="RDB08073.1"/>
    <property type="molecule type" value="Genomic_DNA"/>
</dbReference>
<evidence type="ECO:0000259" key="2">
    <source>
        <dbReference type="Pfam" id="PF03781"/>
    </source>
</evidence>
<dbReference type="AlphaFoldDB" id="A0A369IL30"/>
<dbReference type="InterPro" id="IPR042095">
    <property type="entry name" value="SUMF_sf"/>
</dbReference>
<dbReference type="InterPro" id="IPR005532">
    <property type="entry name" value="SUMF_dom"/>
</dbReference>
<dbReference type="OrthoDB" id="9768004at2"/>
<protein>
    <submittedName>
        <fullName evidence="3">Sulfatase-modifying factor protein</fullName>
    </submittedName>
</protein>
<sequence>MRLLLTALFLPFCAVAQWQPSFVENRFLRLEQLNTSDSTIRAYQSLPLFSYVLNDKYGTTERTVFQSENEKLNFVLENKLSVTCQINPSDGYGYAVITFTNTSADTLRLRNVVPFGESKSHVYITGLGNHSLSRAHLFRPGFAPVNVILPDNAWELGFSAVNMVEKNVCALMRRVKWENATRRRFETILPPKGSVTYHLWLQTYTGDWQEGLRQMFQKRKLFDVAQFDNSLFQRPDLQWIRKSYVIHLMMAWDQRFSLGVKWGQGINDFIKRGKALYGGDDVLGIWPTWPTLGLDQRNQFDLFSDLPGGLPNLKKMGNMMRLQGTKLFLCYNPWDESTRDANNPKAHLKGLSDLIAATQADGVVLDTRGSSSKELQEAADQVKKGVVMYSEGMAIPKDMPGIVAGRVHNALYYPPMLNLNKFIKPEFAIFRVAEQFKERIRREFATSFFNGYGTELNVFQAGTPDWVEEDYRFLGQTTRILRENSSVFLNTHYTPLIPTTRDGIFVNKWQDSTKTLYTIFSLIPEGFKGPLFEVFEKPKRHFIDLFNHQEITSVLQGGKRYISVDTAPFAQSYLGTNNEGAVGAIAQLSEYLSVDLQPNALKVSAAVGNSIKIWKGNPMYAEQPLATFGRGTHVYPLDKWGSDESKFVVQLFDKENELLDERVVKMVPGQPRLISHTVHTSLPAKRNILISSVANAELQIPAGRYRHITTHGEVFLPYPEKDTTTHEISAFSIDKNLVSNTDFKKFLTSTRYQPKDAANFLKHWKNGQIPKGEENKPVVYVSLEDARAYAKWAGKRLPTEREWQYATEKDSLTKTSARFQTVDRSAGAAQSLPTSPQVRLKDVQGVVWQLTNDEYQAGQYRYIMLKGGSYFKPESSWWYVQGGPQPLTHQQILLRVSEGFERNATVGFRCVRD</sequence>
<dbReference type="InterPro" id="IPR051043">
    <property type="entry name" value="Sulfatase_Mod_Factor_Kinase"/>
</dbReference>
<dbReference type="Gene3D" id="3.90.1580.10">
    <property type="entry name" value="paralog of FGE (formylglycine-generating enzyme)"/>
    <property type="match status" value="1"/>
</dbReference>
<name>A0A369IL30_9BACT</name>
<dbReference type="Pfam" id="PF03781">
    <property type="entry name" value="FGE-sulfatase"/>
    <property type="match status" value="1"/>
</dbReference>
<organism evidence="3 4">
    <name type="scientific">Runella aurantiaca</name>
    <dbReference type="NCBI Taxonomy" id="2282308"/>
    <lineage>
        <taxon>Bacteria</taxon>
        <taxon>Pseudomonadati</taxon>
        <taxon>Bacteroidota</taxon>
        <taxon>Cytophagia</taxon>
        <taxon>Cytophagales</taxon>
        <taxon>Spirosomataceae</taxon>
        <taxon>Runella</taxon>
    </lineage>
</organism>
<proteinExistence type="predicted"/>
<keyword evidence="4" id="KW-1185">Reference proteome</keyword>